<evidence type="ECO:0000256" key="3">
    <source>
        <dbReference type="ARBA" id="ARBA00023315"/>
    </source>
</evidence>
<evidence type="ECO:0000313" key="6">
    <source>
        <dbReference type="Proteomes" id="UP000321287"/>
    </source>
</evidence>
<keyword evidence="3" id="KW-0012">Acyltransferase</keyword>
<dbReference type="Gene3D" id="3.40.718.10">
    <property type="entry name" value="Isopropylmalate Dehydrogenase"/>
    <property type="match status" value="1"/>
</dbReference>
<comment type="similarity">
    <text evidence="1">Belongs to the phosphate acetyltransferase and butyryltransferase family.</text>
</comment>
<dbReference type="PANTHER" id="PTHR43356">
    <property type="entry name" value="PHOSPHATE ACETYLTRANSFERASE"/>
    <property type="match status" value="1"/>
</dbReference>
<sequence length="338" mass="35575">MATEFERPMSSYAPYSETRTPDTTLESVFPTQHALMRALVAKASALGPVPYAIVWPCSSHALGGAVEAARHGIIIPLLVGDRTKIEKTAREAGLDIAGMRIEQADDEATAVKHAIALVHAGEAQGLTKGSLHTDTFMVGVIKQESGLRTKRRMSHVFCINVPDYPELLLVSDAAINIAPDLATKRDIVQNAIDLHHALGLGTPRVALLSAVETINTKIQGTLDAASLCKMADRKEITGGILDGPLAMDVAVSSESARIKGVVSDVAGRAQILVAPDLESGNILVKSLAFLGKSATSGIVMGAKVPVLLTSRADDATARLASAAIGALYARYLDATTRQ</sequence>
<dbReference type="InterPro" id="IPR050500">
    <property type="entry name" value="Phos_Acetyltrans/Butyryltrans"/>
</dbReference>
<comment type="caution">
    <text evidence="5">The sequence shown here is derived from an EMBL/GenBank/DDBJ whole genome shotgun (WGS) entry which is preliminary data.</text>
</comment>
<dbReference type="Pfam" id="PF01515">
    <property type="entry name" value="PTA_PTB"/>
    <property type="match status" value="1"/>
</dbReference>
<dbReference type="AlphaFoldDB" id="A0AAN4R437"/>
<dbReference type="Proteomes" id="UP000321287">
    <property type="component" value="Unassembled WGS sequence"/>
</dbReference>
<dbReference type="NCBIfam" id="NF006045">
    <property type="entry name" value="PRK08190.1"/>
    <property type="match status" value="1"/>
</dbReference>
<dbReference type="NCBIfam" id="NF008852">
    <property type="entry name" value="PRK11890.1"/>
    <property type="match status" value="1"/>
</dbReference>
<evidence type="ECO:0000256" key="1">
    <source>
        <dbReference type="ARBA" id="ARBA00005656"/>
    </source>
</evidence>
<proteinExistence type="inferred from homology"/>
<evidence type="ECO:0000256" key="2">
    <source>
        <dbReference type="ARBA" id="ARBA00022679"/>
    </source>
</evidence>
<organism evidence="5 6">
    <name type="scientific">Asaia bogorensis NBRC 16594</name>
    <dbReference type="NCBI Taxonomy" id="1231624"/>
    <lineage>
        <taxon>Bacteria</taxon>
        <taxon>Pseudomonadati</taxon>
        <taxon>Pseudomonadota</taxon>
        <taxon>Alphaproteobacteria</taxon>
        <taxon>Acetobacterales</taxon>
        <taxon>Acetobacteraceae</taxon>
        <taxon>Asaia</taxon>
    </lineage>
</organism>
<dbReference type="SUPFAM" id="SSF53659">
    <property type="entry name" value="Isocitrate/Isopropylmalate dehydrogenase-like"/>
    <property type="match status" value="1"/>
</dbReference>
<protein>
    <submittedName>
        <fullName evidence="5">Phosphate acetyltransferase</fullName>
    </submittedName>
</protein>
<dbReference type="InterPro" id="IPR002505">
    <property type="entry name" value="PTA_PTB"/>
</dbReference>
<keyword evidence="6" id="KW-1185">Reference proteome</keyword>
<dbReference type="EMBL" id="BJVS01000006">
    <property type="protein sequence ID" value="GEL54052.1"/>
    <property type="molecule type" value="Genomic_DNA"/>
</dbReference>
<evidence type="ECO:0000259" key="4">
    <source>
        <dbReference type="Pfam" id="PF01515"/>
    </source>
</evidence>
<feature type="domain" description="Phosphate acetyl/butaryl transferase" evidence="4">
    <location>
        <begin position="99"/>
        <end position="324"/>
    </location>
</feature>
<dbReference type="GO" id="GO:0016746">
    <property type="term" value="F:acyltransferase activity"/>
    <property type="evidence" value="ECO:0007669"/>
    <property type="project" value="UniProtKB-KW"/>
</dbReference>
<dbReference type="InterPro" id="IPR012147">
    <property type="entry name" value="P_Ac_Bu_trans"/>
</dbReference>
<dbReference type="PANTHER" id="PTHR43356:SF2">
    <property type="entry name" value="PHOSPHATE ACETYLTRANSFERASE"/>
    <property type="match status" value="1"/>
</dbReference>
<name>A0AAN4R437_9PROT</name>
<evidence type="ECO:0000313" key="5">
    <source>
        <dbReference type="EMBL" id="GEL54052.1"/>
    </source>
</evidence>
<accession>A0AAN4R437</accession>
<keyword evidence="2" id="KW-0808">Transferase</keyword>
<reference evidence="5 6" key="1">
    <citation type="submission" date="2019-07" db="EMBL/GenBank/DDBJ databases">
        <title>Whole genome shotgun sequence of Asaia bogorensis NBRC 16594.</title>
        <authorList>
            <person name="Hosoyama A."/>
            <person name="Uohara A."/>
            <person name="Ohji S."/>
            <person name="Ichikawa N."/>
        </authorList>
    </citation>
    <scope>NUCLEOTIDE SEQUENCE [LARGE SCALE GENOMIC DNA]</scope>
    <source>
        <strain evidence="5 6">NBRC 16594</strain>
    </source>
</reference>
<dbReference type="PIRSF" id="PIRSF000428">
    <property type="entry name" value="P_Ac_trans"/>
    <property type="match status" value="1"/>
</dbReference>
<gene>
    <name evidence="5" type="primary">pta</name>
    <name evidence="5" type="ORF">ABO01nite_20590</name>
</gene>